<dbReference type="Pfam" id="PF01170">
    <property type="entry name" value="UPF0020"/>
    <property type="match status" value="1"/>
</dbReference>
<dbReference type="CDD" id="cd11715">
    <property type="entry name" value="THUMP_AdoMetMT"/>
    <property type="match status" value="2"/>
</dbReference>
<dbReference type="Pfam" id="PF02926">
    <property type="entry name" value="THUMP"/>
    <property type="match status" value="1"/>
</dbReference>
<evidence type="ECO:0000259" key="6">
    <source>
        <dbReference type="PROSITE" id="PS51165"/>
    </source>
</evidence>
<evidence type="ECO:0000313" key="8">
    <source>
        <dbReference type="Proteomes" id="UP001186944"/>
    </source>
</evidence>
<feature type="domain" description="THUMP" evidence="6">
    <location>
        <begin position="160"/>
        <end position="274"/>
    </location>
</feature>
<reference evidence="7" key="1">
    <citation type="submission" date="2019-08" db="EMBL/GenBank/DDBJ databases">
        <title>The improved chromosome-level genome for the pearl oyster Pinctada fucata martensii using PacBio sequencing and Hi-C.</title>
        <authorList>
            <person name="Zheng Z."/>
        </authorList>
    </citation>
    <scope>NUCLEOTIDE SEQUENCE</scope>
    <source>
        <strain evidence="7">ZZ-2019</strain>
        <tissue evidence="7">Adductor muscle</tissue>
    </source>
</reference>
<keyword evidence="3" id="KW-0819">tRNA processing</keyword>
<dbReference type="GO" id="GO:0043527">
    <property type="term" value="C:tRNA methyltransferase complex"/>
    <property type="evidence" value="ECO:0007669"/>
    <property type="project" value="UniProtKB-ARBA"/>
</dbReference>
<dbReference type="EMBL" id="VSWD01000005">
    <property type="protein sequence ID" value="KAK3102189.1"/>
    <property type="molecule type" value="Genomic_DNA"/>
</dbReference>
<dbReference type="PANTHER" id="PTHR14911">
    <property type="entry name" value="THUMP DOMAIN-CONTAINING"/>
    <property type="match status" value="1"/>
</dbReference>
<gene>
    <name evidence="7" type="ORF">FSP39_009469</name>
</gene>
<keyword evidence="8" id="KW-1185">Reference proteome</keyword>
<proteinExistence type="predicted"/>
<dbReference type="PROSITE" id="PS51165">
    <property type="entry name" value="THUMP"/>
    <property type="match status" value="1"/>
</dbReference>
<dbReference type="Gene3D" id="3.40.50.150">
    <property type="entry name" value="Vaccinia Virus protein VP39"/>
    <property type="match status" value="1"/>
</dbReference>
<dbReference type="AlphaFoldDB" id="A0AA88YNB4"/>
<comment type="caution">
    <text evidence="7">The sequence shown here is derived from an EMBL/GenBank/DDBJ whole genome shotgun (WGS) entry which is preliminary data.</text>
</comment>
<dbReference type="GO" id="GO:0005737">
    <property type="term" value="C:cytoplasm"/>
    <property type="evidence" value="ECO:0007669"/>
    <property type="project" value="UniProtKB-SubCell"/>
</dbReference>
<sequence>MSAAMDNVAEPESKDLERLCEIEATVATGLEEIAKDEADEKLGVDSRISRGRILLQIPIKNVSKALELGCIDNLFILMTERSNFPFVDDEGKHNSHQDIIKRLIQKDPRKRRRIRRVSDKENGVNPEKNEREEAQNENKEEQGDKDVDSKQEHQKDEEEDALRDQKNDKEDKSNVTDLSEDVEDKNEESKTELDEDPALKKPRTKITTHNPLLPSFRVTCNRNGKNHRFDSMGAASNFGGAVNEYFGWNVSMKNFDIEVVLNIEETDLRVCLALTKESMHKRNIISFGPTTLRPTIAFCLLRLCKIKEGDVVCDPMCGTGSIPIQASLGWPGSYHLCGEINNKSLSRTSENIQHVNDLRKEADKKQIQLDPLKWNAHYLPLRTDSVDVFVTDLVCSVYSFLMGSKQDNWKLYPGAMMDMARTCKVGSGRATILTQDKKCFNKALAITAKYWKCWRMTGFNMGGLAGCIYSLYRTKEVFDDKDSSSWMAEVDATARKKDN</sequence>
<evidence type="ECO:0000256" key="5">
    <source>
        <dbReference type="SAM" id="MobiDB-lite"/>
    </source>
</evidence>
<keyword evidence="4" id="KW-0694">RNA-binding</keyword>
<dbReference type="GO" id="GO:0003723">
    <property type="term" value="F:RNA binding"/>
    <property type="evidence" value="ECO:0007669"/>
    <property type="project" value="UniProtKB-UniRule"/>
</dbReference>
<evidence type="ECO:0000256" key="1">
    <source>
        <dbReference type="ARBA" id="ARBA00004496"/>
    </source>
</evidence>
<evidence type="ECO:0000256" key="4">
    <source>
        <dbReference type="PROSITE-ProRule" id="PRU00529"/>
    </source>
</evidence>
<organism evidence="7 8">
    <name type="scientific">Pinctada imbricata</name>
    <name type="common">Atlantic pearl-oyster</name>
    <name type="synonym">Pinctada martensii</name>
    <dbReference type="NCBI Taxonomy" id="66713"/>
    <lineage>
        <taxon>Eukaryota</taxon>
        <taxon>Metazoa</taxon>
        <taxon>Spiralia</taxon>
        <taxon>Lophotrochozoa</taxon>
        <taxon>Mollusca</taxon>
        <taxon>Bivalvia</taxon>
        <taxon>Autobranchia</taxon>
        <taxon>Pteriomorphia</taxon>
        <taxon>Pterioida</taxon>
        <taxon>Pterioidea</taxon>
        <taxon>Pteriidae</taxon>
        <taxon>Pinctada</taxon>
    </lineage>
</organism>
<name>A0AA88YNB4_PINIB</name>
<dbReference type="SMART" id="SM00981">
    <property type="entry name" value="THUMP"/>
    <property type="match status" value="1"/>
</dbReference>
<dbReference type="SUPFAM" id="SSF53335">
    <property type="entry name" value="S-adenosyl-L-methionine-dependent methyltransferases"/>
    <property type="match status" value="1"/>
</dbReference>
<comment type="subcellular location">
    <subcellularLocation>
        <location evidence="1">Cytoplasm</location>
    </subcellularLocation>
</comment>
<feature type="region of interest" description="Disordered" evidence="5">
    <location>
        <begin position="103"/>
        <end position="210"/>
    </location>
</feature>
<dbReference type="FunFam" id="3.40.50.150:FF:000073">
    <property type="entry name" value="THUMP domain containing 3"/>
    <property type="match status" value="1"/>
</dbReference>
<accession>A0AA88YNB4</accession>
<dbReference type="GO" id="GO:0016423">
    <property type="term" value="F:tRNA (guanine) methyltransferase activity"/>
    <property type="evidence" value="ECO:0007669"/>
    <property type="project" value="TreeGrafter"/>
</dbReference>
<evidence type="ECO:0000256" key="2">
    <source>
        <dbReference type="ARBA" id="ARBA00022603"/>
    </source>
</evidence>
<dbReference type="PANTHER" id="PTHR14911:SF13">
    <property type="entry name" value="TRNA (GUANINE(6)-N2)-METHYLTRANSFERASE THUMP3"/>
    <property type="match status" value="1"/>
</dbReference>
<dbReference type="SUPFAM" id="SSF143437">
    <property type="entry name" value="THUMP domain-like"/>
    <property type="match status" value="1"/>
</dbReference>
<keyword evidence="2" id="KW-0808">Transferase</keyword>
<dbReference type="Proteomes" id="UP001186944">
    <property type="component" value="Unassembled WGS sequence"/>
</dbReference>
<protein>
    <recommendedName>
        <fullName evidence="6">THUMP domain-containing protein</fullName>
    </recommendedName>
</protein>
<evidence type="ECO:0000256" key="3">
    <source>
        <dbReference type="ARBA" id="ARBA00022694"/>
    </source>
</evidence>
<dbReference type="InterPro" id="IPR000241">
    <property type="entry name" value="RlmKL-like_Mtase"/>
</dbReference>
<dbReference type="Gene3D" id="3.30.2130.30">
    <property type="match status" value="1"/>
</dbReference>
<feature type="compositionally biased region" description="Basic and acidic residues" evidence="5">
    <location>
        <begin position="116"/>
        <end position="174"/>
    </location>
</feature>
<dbReference type="InterPro" id="IPR029063">
    <property type="entry name" value="SAM-dependent_MTases_sf"/>
</dbReference>
<evidence type="ECO:0000313" key="7">
    <source>
        <dbReference type="EMBL" id="KAK3102189.1"/>
    </source>
</evidence>
<dbReference type="InterPro" id="IPR004114">
    <property type="entry name" value="THUMP_dom"/>
</dbReference>
<dbReference type="GO" id="GO:0030488">
    <property type="term" value="P:tRNA methylation"/>
    <property type="evidence" value="ECO:0007669"/>
    <property type="project" value="TreeGrafter"/>
</dbReference>
<keyword evidence="2" id="KW-0489">Methyltransferase</keyword>